<dbReference type="Gene3D" id="1.10.10.10">
    <property type="entry name" value="Winged helix-like DNA-binding domain superfamily/Winged helix DNA-binding domain"/>
    <property type="match status" value="1"/>
</dbReference>
<dbReference type="SUPFAM" id="SSF46894">
    <property type="entry name" value="C-terminal effector domain of the bipartite response regulators"/>
    <property type="match status" value="1"/>
</dbReference>
<dbReference type="Pfam" id="PF00196">
    <property type="entry name" value="GerE"/>
    <property type="match status" value="1"/>
</dbReference>
<protein>
    <submittedName>
        <fullName evidence="6">DNA-binding CsgD family transcriptional regulator</fullName>
    </submittedName>
</protein>
<gene>
    <name evidence="6" type="ORF">HNR48_001606</name>
</gene>
<dbReference type="GO" id="GO:0006355">
    <property type="term" value="P:regulation of DNA-templated transcription"/>
    <property type="evidence" value="ECO:0007669"/>
    <property type="project" value="InterPro"/>
</dbReference>
<dbReference type="EMBL" id="JACHHT010000001">
    <property type="protein sequence ID" value="MBB6521328.1"/>
    <property type="molecule type" value="Genomic_DNA"/>
</dbReference>
<evidence type="ECO:0000313" key="6">
    <source>
        <dbReference type="EMBL" id="MBB6521328.1"/>
    </source>
</evidence>
<reference evidence="6 7" key="1">
    <citation type="submission" date="2020-08" db="EMBL/GenBank/DDBJ databases">
        <title>Genomic Encyclopedia of Type Strains, Phase IV (KMG-IV): sequencing the most valuable type-strain genomes for metagenomic binning, comparative biology and taxonomic classification.</title>
        <authorList>
            <person name="Goeker M."/>
        </authorList>
    </citation>
    <scope>NUCLEOTIDE SEQUENCE [LARGE SCALE GENOMIC DNA]</scope>
    <source>
        <strain evidence="6 7">DSM 22368</strain>
    </source>
</reference>
<evidence type="ECO:0000256" key="3">
    <source>
        <dbReference type="ARBA" id="ARBA00023163"/>
    </source>
</evidence>
<dbReference type="AlphaFoldDB" id="A0A7X0MVF7"/>
<evidence type="ECO:0000259" key="5">
    <source>
        <dbReference type="PROSITE" id="PS50043"/>
    </source>
</evidence>
<evidence type="ECO:0000256" key="4">
    <source>
        <dbReference type="SAM" id="MobiDB-lite"/>
    </source>
</evidence>
<dbReference type="InterPro" id="IPR000792">
    <property type="entry name" value="Tscrpt_reg_LuxR_C"/>
</dbReference>
<dbReference type="PANTHER" id="PTHR44688:SF16">
    <property type="entry name" value="DNA-BINDING TRANSCRIPTIONAL ACTIVATOR DEVR_DOSR"/>
    <property type="match status" value="1"/>
</dbReference>
<dbReference type="InParanoid" id="A0A7X0MVF7"/>
<dbReference type="CDD" id="cd06170">
    <property type="entry name" value="LuxR_C_like"/>
    <property type="match status" value="1"/>
</dbReference>
<evidence type="ECO:0000313" key="7">
    <source>
        <dbReference type="Proteomes" id="UP000528457"/>
    </source>
</evidence>
<keyword evidence="7" id="KW-1185">Reference proteome</keyword>
<organism evidence="6 7">
    <name type="scientific">Pseudoteredinibacter isoporae</name>
    <dbReference type="NCBI Taxonomy" id="570281"/>
    <lineage>
        <taxon>Bacteria</taxon>
        <taxon>Pseudomonadati</taxon>
        <taxon>Pseudomonadota</taxon>
        <taxon>Gammaproteobacteria</taxon>
        <taxon>Cellvibrionales</taxon>
        <taxon>Cellvibrionaceae</taxon>
        <taxon>Pseudoteredinibacter</taxon>
    </lineage>
</organism>
<feature type="region of interest" description="Disordered" evidence="4">
    <location>
        <begin position="279"/>
        <end position="300"/>
    </location>
</feature>
<feature type="domain" description="HTH luxR-type" evidence="5">
    <location>
        <begin position="208"/>
        <end position="273"/>
    </location>
</feature>
<keyword evidence="3" id="KW-0804">Transcription</keyword>
<proteinExistence type="predicted"/>
<dbReference type="PROSITE" id="PS50043">
    <property type="entry name" value="HTH_LUXR_2"/>
    <property type="match status" value="1"/>
</dbReference>
<dbReference type="PANTHER" id="PTHR44688">
    <property type="entry name" value="DNA-BINDING TRANSCRIPTIONAL ACTIVATOR DEVR_DOSR"/>
    <property type="match status" value="1"/>
</dbReference>
<dbReference type="Proteomes" id="UP000528457">
    <property type="component" value="Unassembled WGS sequence"/>
</dbReference>
<dbReference type="RefSeq" id="WP_166848808.1">
    <property type="nucleotide sequence ID" value="NZ_JAAONY010000001.1"/>
</dbReference>
<name>A0A7X0MVF7_9GAMM</name>
<accession>A0A7X0MVF7</accession>
<dbReference type="GO" id="GO:0003677">
    <property type="term" value="F:DNA binding"/>
    <property type="evidence" value="ECO:0007669"/>
    <property type="project" value="UniProtKB-KW"/>
</dbReference>
<dbReference type="InterPro" id="IPR016032">
    <property type="entry name" value="Sig_transdc_resp-reg_C-effctor"/>
</dbReference>
<comment type="caution">
    <text evidence="6">The sequence shown here is derived from an EMBL/GenBank/DDBJ whole genome shotgun (WGS) entry which is preliminary data.</text>
</comment>
<keyword evidence="2 6" id="KW-0238">DNA-binding</keyword>
<evidence type="ECO:0000256" key="1">
    <source>
        <dbReference type="ARBA" id="ARBA00023015"/>
    </source>
</evidence>
<dbReference type="InterPro" id="IPR036388">
    <property type="entry name" value="WH-like_DNA-bd_sf"/>
</dbReference>
<keyword evidence="1" id="KW-0805">Transcription regulation</keyword>
<sequence length="300" mass="34308">MPDSATTPASLPDLSQWNQALAEIIDHCGDEAFFPRMVAVLQQHMEVDHPQIWLFRRDLAPEAIYYEIAREEVDVQIDRYIDGGYLLDPFYLSGIKNQKSPGVYRITEISASHFKQSDYYRSYYAQLDTSDEIAYIIELDDDACLHISLMRNKQTRAFSEDELCFLQNIEPSIRSLSQLHSRQANLVDREGEKIDVRGVNKSVHRAFDLFGRSLLTGREKDVLGLMLQGHNTNLSAEKLGISPETLRRHRKNMYQKLDVSSQTELFSLFLNSLSHFEQSPGEDPLASYFAKPEAPANGED</sequence>
<dbReference type="PRINTS" id="PR00038">
    <property type="entry name" value="HTHLUXR"/>
</dbReference>
<dbReference type="SMART" id="SM00421">
    <property type="entry name" value="HTH_LUXR"/>
    <property type="match status" value="1"/>
</dbReference>
<evidence type="ECO:0000256" key="2">
    <source>
        <dbReference type="ARBA" id="ARBA00023125"/>
    </source>
</evidence>